<keyword evidence="3" id="KW-1185">Reference proteome</keyword>
<sequence length="192" mass="20889">MPTVACGPRQLSTKELDRTRLDSCFKVCPAPSRANEIDDWSKTKKSPTENGFESLRRERGPGGSFFDSQSRADESDSWVANKPSDPPRRHGGFEKRGSFASAKSETLHTATPSLLHHPTTTPPPSLFSLRCPHRRHRHCSPPFRRGGSCFGGWHGCAREEEGDDGGMCERWGVAGSRQWWIGGGAGGVGGAG</sequence>
<accession>A0A9Q0IZ33</accession>
<evidence type="ECO:0000313" key="3">
    <source>
        <dbReference type="Proteomes" id="UP001141552"/>
    </source>
</evidence>
<dbReference type="GO" id="GO:0003743">
    <property type="term" value="F:translation initiation factor activity"/>
    <property type="evidence" value="ECO:0007669"/>
    <property type="project" value="InterPro"/>
</dbReference>
<evidence type="ECO:0000313" key="2">
    <source>
        <dbReference type="EMBL" id="KAJ4821987.1"/>
    </source>
</evidence>
<organism evidence="2 3">
    <name type="scientific">Turnera subulata</name>
    <dbReference type="NCBI Taxonomy" id="218843"/>
    <lineage>
        <taxon>Eukaryota</taxon>
        <taxon>Viridiplantae</taxon>
        <taxon>Streptophyta</taxon>
        <taxon>Embryophyta</taxon>
        <taxon>Tracheophyta</taxon>
        <taxon>Spermatophyta</taxon>
        <taxon>Magnoliopsida</taxon>
        <taxon>eudicotyledons</taxon>
        <taxon>Gunneridae</taxon>
        <taxon>Pentapetalae</taxon>
        <taxon>rosids</taxon>
        <taxon>fabids</taxon>
        <taxon>Malpighiales</taxon>
        <taxon>Passifloraceae</taxon>
        <taxon>Turnera</taxon>
    </lineage>
</organism>
<protein>
    <submittedName>
        <fullName evidence="2">Uncharacterized protein</fullName>
    </submittedName>
</protein>
<dbReference type="Pfam" id="PF06273">
    <property type="entry name" value="eIF-4B"/>
    <property type="match status" value="1"/>
</dbReference>
<dbReference type="Proteomes" id="UP001141552">
    <property type="component" value="Unassembled WGS sequence"/>
</dbReference>
<dbReference type="EMBL" id="JAKUCV010007782">
    <property type="protein sequence ID" value="KAJ4821987.1"/>
    <property type="molecule type" value="Genomic_DNA"/>
</dbReference>
<proteinExistence type="predicted"/>
<comment type="caution">
    <text evidence="2">The sequence shown here is derived from an EMBL/GenBank/DDBJ whole genome shotgun (WGS) entry which is preliminary data.</text>
</comment>
<dbReference type="AlphaFoldDB" id="A0A9Q0IZ33"/>
<dbReference type="OrthoDB" id="48651at2759"/>
<feature type="compositionally biased region" description="Basic and acidic residues" evidence="1">
    <location>
        <begin position="85"/>
        <end position="97"/>
    </location>
</feature>
<gene>
    <name evidence="2" type="ORF">Tsubulata_007538</name>
</gene>
<reference evidence="2" key="2">
    <citation type="journal article" date="2023" name="Plants (Basel)">
        <title>Annotation of the Turnera subulata (Passifloraceae) Draft Genome Reveals the S-Locus Evolved after the Divergence of Turneroideae from Passifloroideae in a Stepwise Manner.</title>
        <authorList>
            <person name="Henning P.M."/>
            <person name="Roalson E.H."/>
            <person name="Mir W."/>
            <person name="McCubbin A.G."/>
            <person name="Shore J.S."/>
        </authorList>
    </citation>
    <scope>NUCLEOTIDE SEQUENCE</scope>
    <source>
        <strain evidence="2">F60SS</strain>
    </source>
</reference>
<feature type="region of interest" description="Disordered" evidence="1">
    <location>
        <begin position="34"/>
        <end position="105"/>
    </location>
</feature>
<evidence type="ECO:0000256" key="1">
    <source>
        <dbReference type="SAM" id="MobiDB-lite"/>
    </source>
</evidence>
<dbReference type="InterPro" id="IPR010433">
    <property type="entry name" value="EIF-4B_pln"/>
</dbReference>
<name>A0A9Q0IZ33_9ROSI</name>
<reference evidence="2" key="1">
    <citation type="submission" date="2022-02" db="EMBL/GenBank/DDBJ databases">
        <authorList>
            <person name="Henning P.M."/>
            <person name="McCubbin A.G."/>
            <person name="Shore J.S."/>
        </authorList>
    </citation>
    <scope>NUCLEOTIDE SEQUENCE</scope>
    <source>
        <strain evidence="2">F60SS</strain>
        <tissue evidence="2">Leaves</tissue>
    </source>
</reference>